<dbReference type="GO" id="GO:0005737">
    <property type="term" value="C:cytoplasm"/>
    <property type="evidence" value="ECO:0007669"/>
    <property type="project" value="TreeGrafter"/>
</dbReference>
<dbReference type="SUPFAM" id="SSF52833">
    <property type="entry name" value="Thioredoxin-like"/>
    <property type="match status" value="1"/>
</dbReference>
<dbReference type="EMBL" id="UINC01014948">
    <property type="protein sequence ID" value="SVA63345.1"/>
    <property type="molecule type" value="Genomic_DNA"/>
</dbReference>
<reference evidence="3" key="1">
    <citation type="submission" date="2018-05" db="EMBL/GenBank/DDBJ databases">
        <authorList>
            <person name="Lanie J.A."/>
            <person name="Ng W.-L."/>
            <person name="Kazmierczak K.M."/>
            <person name="Andrzejewski T.M."/>
            <person name="Davidsen T.M."/>
            <person name="Wayne K.J."/>
            <person name="Tettelin H."/>
            <person name="Glass J.I."/>
            <person name="Rusch D."/>
            <person name="Podicherti R."/>
            <person name="Tsui H.-C.T."/>
            <person name="Winkler M.E."/>
        </authorList>
    </citation>
    <scope>NUCLEOTIDE SEQUENCE</scope>
</reference>
<evidence type="ECO:0000313" key="3">
    <source>
        <dbReference type="EMBL" id="SVA63345.1"/>
    </source>
</evidence>
<accession>A0A381XF33</accession>
<dbReference type="InterPro" id="IPR040079">
    <property type="entry name" value="Glutathione_S-Trfase"/>
</dbReference>
<dbReference type="PROSITE" id="PS50405">
    <property type="entry name" value="GST_CTER"/>
    <property type="match status" value="1"/>
</dbReference>
<organism evidence="3">
    <name type="scientific">marine metagenome</name>
    <dbReference type="NCBI Taxonomy" id="408172"/>
    <lineage>
        <taxon>unclassified sequences</taxon>
        <taxon>metagenomes</taxon>
        <taxon>ecological metagenomes</taxon>
    </lineage>
</organism>
<feature type="non-terminal residue" evidence="3">
    <location>
        <position position="1"/>
    </location>
</feature>
<dbReference type="InterPro" id="IPR050983">
    <property type="entry name" value="GST_Omega/HSP26"/>
</dbReference>
<protein>
    <recommendedName>
        <fullName evidence="4">GST N-terminal domain-containing protein</fullName>
    </recommendedName>
</protein>
<dbReference type="PROSITE" id="PS50404">
    <property type="entry name" value="GST_NTER"/>
    <property type="match status" value="1"/>
</dbReference>
<dbReference type="SUPFAM" id="SSF47616">
    <property type="entry name" value="GST C-terminal domain-like"/>
    <property type="match status" value="1"/>
</dbReference>
<dbReference type="InterPro" id="IPR036282">
    <property type="entry name" value="Glutathione-S-Trfase_C_sf"/>
</dbReference>
<evidence type="ECO:0000259" key="2">
    <source>
        <dbReference type="PROSITE" id="PS50405"/>
    </source>
</evidence>
<dbReference type="AlphaFoldDB" id="A0A381XF33"/>
<dbReference type="InterPro" id="IPR010987">
    <property type="entry name" value="Glutathione-S-Trfase_C-like"/>
</dbReference>
<dbReference type="Gene3D" id="3.40.30.10">
    <property type="entry name" value="Glutaredoxin"/>
    <property type="match status" value="1"/>
</dbReference>
<dbReference type="InterPro" id="IPR004045">
    <property type="entry name" value="Glutathione_S-Trfase_N"/>
</dbReference>
<proteinExistence type="predicted"/>
<dbReference type="Gene3D" id="1.20.1050.10">
    <property type="match status" value="1"/>
</dbReference>
<name>A0A381XF33_9ZZZZ</name>
<sequence>VIVLRAKGVEFEVTHITADAKPEWFLEISPHGKVPVLWVDDEVLFESCAITEFLDETVKPRLHPVDPIKRARNRAWTDFTPDFSKSLGAVSYAETKQTQEKAAENARPALARLEEALTVERGNAGPYFNGRDLCIVDAAYAPFLMRFTLVENLCETGTMKDFPKVDSWRQALVDDDIVKGSVVPEFLEVFENNLRKRNAYAAKILDKNLRQIN</sequence>
<dbReference type="SFLD" id="SFLDS00019">
    <property type="entry name" value="Glutathione_Transferase_(cytos"/>
    <property type="match status" value="1"/>
</dbReference>
<dbReference type="CDD" id="cd00570">
    <property type="entry name" value="GST_N_family"/>
    <property type="match status" value="1"/>
</dbReference>
<evidence type="ECO:0008006" key="4">
    <source>
        <dbReference type="Google" id="ProtNLM"/>
    </source>
</evidence>
<dbReference type="PANTHER" id="PTHR43968:SF6">
    <property type="entry name" value="GLUTATHIONE S-TRANSFERASE OMEGA"/>
    <property type="match status" value="1"/>
</dbReference>
<dbReference type="InterPro" id="IPR036249">
    <property type="entry name" value="Thioredoxin-like_sf"/>
</dbReference>
<feature type="domain" description="GST C-terminal" evidence="2">
    <location>
        <begin position="66"/>
        <end position="200"/>
    </location>
</feature>
<dbReference type="PANTHER" id="PTHR43968">
    <property type="match status" value="1"/>
</dbReference>
<gene>
    <name evidence="3" type="ORF">METZ01_LOCUS116199</name>
</gene>
<dbReference type="Pfam" id="PF13409">
    <property type="entry name" value="GST_N_2"/>
    <property type="match status" value="1"/>
</dbReference>
<feature type="domain" description="GST N-terminal" evidence="1">
    <location>
        <begin position="1"/>
        <end position="62"/>
    </location>
</feature>
<dbReference type="SFLD" id="SFLDG00358">
    <property type="entry name" value="Main_(cytGST)"/>
    <property type="match status" value="1"/>
</dbReference>
<evidence type="ECO:0000259" key="1">
    <source>
        <dbReference type="PROSITE" id="PS50404"/>
    </source>
</evidence>